<feature type="region of interest" description="Disordered" evidence="9">
    <location>
        <begin position="1"/>
        <end position="161"/>
    </location>
</feature>
<evidence type="ECO:0000256" key="4">
    <source>
        <dbReference type="ARBA" id="ARBA00022840"/>
    </source>
</evidence>
<keyword evidence="8" id="KW-0175">Coiled coil</keyword>
<dbReference type="GO" id="GO:0005524">
    <property type="term" value="F:ATP binding"/>
    <property type="evidence" value="ECO:0007669"/>
    <property type="project" value="UniProtKB-UniRule"/>
</dbReference>
<dbReference type="Gene3D" id="3.40.850.10">
    <property type="entry name" value="Kinesin motor domain"/>
    <property type="match status" value="1"/>
</dbReference>
<dbReference type="PROSITE" id="PS50067">
    <property type="entry name" value="KINESIN_MOTOR_2"/>
    <property type="match status" value="1"/>
</dbReference>
<dbReference type="GO" id="GO:0007018">
    <property type="term" value="P:microtubule-based movement"/>
    <property type="evidence" value="ECO:0007669"/>
    <property type="project" value="InterPro"/>
</dbReference>
<dbReference type="InParanoid" id="A0A6P9A2E3"/>
<keyword evidence="3 7" id="KW-0547">Nucleotide-binding</keyword>
<dbReference type="InterPro" id="IPR027417">
    <property type="entry name" value="P-loop_NTPase"/>
</dbReference>
<feature type="coiled-coil region" evidence="8">
    <location>
        <begin position="199"/>
        <end position="303"/>
    </location>
</feature>
<dbReference type="RefSeq" id="XP_034251454.1">
    <property type="nucleotide sequence ID" value="XM_034395563.1"/>
</dbReference>
<evidence type="ECO:0000256" key="8">
    <source>
        <dbReference type="SAM" id="Coils"/>
    </source>
</evidence>
<dbReference type="PANTHER" id="PTHR47972:SF45">
    <property type="entry name" value="PROTEIN CLARET SEGREGATIONAL"/>
    <property type="match status" value="1"/>
</dbReference>
<dbReference type="GO" id="GO:0005874">
    <property type="term" value="C:microtubule"/>
    <property type="evidence" value="ECO:0007669"/>
    <property type="project" value="UniProtKB-KW"/>
</dbReference>
<protein>
    <submittedName>
        <fullName evidence="12">Protein claret segregational</fullName>
    </submittedName>
</protein>
<evidence type="ECO:0000256" key="5">
    <source>
        <dbReference type="ARBA" id="ARBA00023175"/>
    </source>
</evidence>
<keyword evidence="6" id="KW-0963">Cytoplasm</keyword>
<dbReference type="Pfam" id="PF00225">
    <property type="entry name" value="Kinesin"/>
    <property type="match status" value="1"/>
</dbReference>
<evidence type="ECO:0000313" key="12">
    <source>
        <dbReference type="RefSeq" id="XP_034251454.1"/>
    </source>
</evidence>
<evidence type="ECO:0000256" key="1">
    <source>
        <dbReference type="ARBA" id="ARBA00004245"/>
    </source>
</evidence>
<dbReference type="FunCoup" id="A0A6P9A2E3">
    <property type="interactions" value="745"/>
</dbReference>
<name>A0A6P9A2E3_THRPL</name>
<dbReference type="SUPFAM" id="SSF52540">
    <property type="entry name" value="P-loop containing nucleoside triphosphate hydrolases"/>
    <property type="match status" value="1"/>
</dbReference>
<keyword evidence="6" id="KW-0206">Cytoskeleton</keyword>
<dbReference type="GO" id="GO:0003777">
    <property type="term" value="F:microtubule motor activity"/>
    <property type="evidence" value="ECO:0007669"/>
    <property type="project" value="InterPro"/>
</dbReference>
<dbReference type="InterPro" id="IPR027640">
    <property type="entry name" value="Kinesin-like_fam"/>
</dbReference>
<evidence type="ECO:0000256" key="3">
    <source>
        <dbReference type="ARBA" id="ARBA00022741"/>
    </source>
</evidence>
<sequence length="686" mass="75405">MSEAAARPGGVAGGSRLPQPGGSRLPQPRFGGGAGAGIPRPKTAAASQTSRVAASSTSNLASSRVTRQSLSAPDLTRVGVAQKPGLRGTGTAQNSLLRKAVATASSRVAPASTAAANRKRPATTGQPGPDKKRPLVDSNKQQTDKKVPVPVAPAKRGKPAPWDIKSRLEHANAKISKLSEENDYLTTAAAEAVTTQQLLVDSREQCESLEAKLTDTKSQLDIVTLSEKKWKDEAEQALAELDKIRKEHQSLSLDFSNIKSEYHVVMESESKLKNQVASLNSELEQLKQSYAALSTELRVCQERAEARDRERVLQLFNEQQAKRVMLNTILDLKGNIRVFCRVRPPLNSESEKALLTFNFPNEATLEVKTTEKGKTQPAKNQPFTYDKVYTPQSSQQDIYDELSALVQSALDGHNVCVFAYGQTGSGKTYTMQGGSDSNSEGMIPRSIKTIYQAIKDQNQLGWKFTVKCSFLEIYNENIHDLLNPNSGLTYEVKMVDNVSEKIYVSNLKVVEVDSEKQLQDLLDKAQRRRFTASTIMNNESSRSHSITQIKLEGFNEAQNLTIQGNLNLIDLAGSEKYRSENQADRKAETLNINRSLQTLSLVVLKLAEKAEHIPFRDSKLTHLLMPSLKGNSKTLMMVNIAPFEDCQSETLNALRFAARVSTVKIDSKRQVKSSLSQPSSSSKSTK</sequence>
<evidence type="ECO:0000313" key="11">
    <source>
        <dbReference type="Proteomes" id="UP000515158"/>
    </source>
</evidence>
<feature type="binding site" evidence="7">
    <location>
        <begin position="421"/>
        <end position="428"/>
    </location>
    <ligand>
        <name>ATP</name>
        <dbReference type="ChEBI" id="CHEBI:30616"/>
    </ligand>
</feature>
<gene>
    <name evidence="12" type="primary">LOC117651509</name>
</gene>
<evidence type="ECO:0000256" key="7">
    <source>
        <dbReference type="PROSITE-ProRule" id="PRU00283"/>
    </source>
</evidence>
<dbReference type="OrthoDB" id="3176171at2759"/>
<evidence type="ECO:0000256" key="6">
    <source>
        <dbReference type="ARBA" id="ARBA00023212"/>
    </source>
</evidence>
<dbReference type="InterPro" id="IPR001752">
    <property type="entry name" value="Kinesin_motor_dom"/>
</dbReference>
<evidence type="ECO:0000256" key="2">
    <source>
        <dbReference type="ARBA" id="ARBA00022701"/>
    </source>
</evidence>
<comment type="subcellular location">
    <subcellularLocation>
        <location evidence="1">Cytoplasm</location>
        <location evidence="1">Cytoskeleton</location>
    </subcellularLocation>
</comment>
<proteinExistence type="inferred from homology"/>
<dbReference type="AlphaFoldDB" id="A0A6P9A2E3"/>
<dbReference type="GO" id="GO:0008017">
    <property type="term" value="F:microtubule binding"/>
    <property type="evidence" value="ECO:0007669"/>
    <property type="project" value="InterPro"/>
</dbReference>
<keyword evidence="11" id="KW-1185">Reference proteome</keyword>
<evidence type="ECO:0000256" key="9">
    <source>
        <dbReference type="SAM" id="MobiDB-lite"/>
    </source>
</evidence>
<feature type="domain" description="Kinesin motor" evidence="10">
    <location>
        <begin position="335"/>
        <end position="663"/>
    </location>
</feature>
<reference evidence="12" key="1">
    <citation type="submission" date="2025-08" db="UniProtKB">
        <authorList>
            <consortium name="RefSeq"/>
        </authorList>
    </citation>
    <scope>IDENTIFICATION</scope>
    <source>
        <tissue evidence="12">Total insect</tissue>
    </source>
</reference>
<keyword evidence="2" id="KW-0493">Microtubule</keyword>
<accession>A0A6P9A2E3</accession>
<dbReference type="SMART" id="SM00129">
    <property type="entry name" value="KISc"/>
    <property type="match status" value="1"/>
</dbReference>
<dbReference type="InterPro" id="IPR036961">
    <property type="entry name" value="Kinesin_motor_dom_sf"/>
</dbReference>
<feature type="compositionally biased region" description="Polar residues" evidence="9">
    <location>
        <begin position="45"/>
        <end position="71"/>
    </location>
</feature>
<organism evidence="12">
    <name type="scientific">Thrips palmi</name>
    <name type="common">Melon thrips</name>
    <dbReference type="NCBI Taxonomy" id="161013"/>
    <lineage>
        <taxon>Eukaryota</taxon>
        <taxon>Metazoa</taxon>
        <taxon>Ecdysozoa</taxon>
        <taxon>Arthropoda</taxon>
        <taxon>Hexapoda</taxon>
        <taxon>Insecta</taxon>
        <taxon>Pterygota</taxon>
        <taxon>Neoptera</taxon>
        <taxon>Paraneoptera</taxon>
        <taxon>Thysanoptera</taxon>
        <taxon>Terebrantia</taxon>
        <taxon>Thripoidea</taxon>
        <taxon>Thripidae</taxon>
        <taxon>Thrips</taxon>
    </lineage>
</organism>
<keyword evidence="5 7" id="KW-0505">Motor protein</keyword>
<dbReference type="PRINTS" id="PR00380">
    <property type="entry name" value="KINESINHEAVY"/>
</dbReference>
<dbReference type="PANTHER" id="PTHR47972">
    <property type="entry name" value="KINESIN-LIKE PROTEIN KLP-3"/>
    <property type="match status" value="1"/>
</dbReference>
<dbReference type="GeneID" id="117651509"/>
<evidence type="ECO:0000259" key="10">
    <source>
        <dbReference type="PROSITE" id="PS50067"/>
    </source>
</evidence>
<keyword evidence="4 7" id="KW-0067">ATP-binding</keyword>
<comment type="similarity">
    <text evidence="7">Belongs to the TRAFAC class myosin-kinesin ATPase superfamily. Kinesin family.</text>
</comment>
<dbReference type="Proteomes" id="UP000515158">
    <property type="component" value="Unplaced"/>
</dbReference>
<dbReference type="KEGG" id="tpal:117651509"/>